<gene>
    <name evidence="2" type="ORF">C9374_009052</name>
</gene>
<feature type="compositionally biased region" description="Acidic residues" evidence="1">
    <location>
        <begin position="231"/>
        <end position="252"/>
    </location>
</feature>
<feature type="region of interest" description="Disordered" evidence="1">
    <location>
        <begin position="182"/>
        <end position="201"/>
    </location>
</feature>
<reference evidence="2 3" key="1">
    <citation type="journal article" date="2018" name="BMC Genomics">
        <title>The genome of Naegleria lovaniensis, the basis for a comparative approach to unravel pathogenicity factors of the human pathogenic amoeba N. fowleri.</title>
        <authorList>
            <person name="Liechti N."/>
            <person name="Schurch N."/>
            <person name="Bruggmann R."/>
            <person name="Wittwer M."/>
        </authorList>
    </citation>
    <scope>NUCLEOTIDE SEQUENCE [LARGE SCALE GENOMIC DNA]</scope>
    <source>
        <strain evidence="2 3">ATCC 30569</strain>
    </source>
</reference>
<accession>A0AA88GI06</accession>
<feature type="region of interest" description="Disordered" evidence="1">
    <location>
        <begin position="214"/>
        <end position="261"/>
    </location>
</feature>
<feature type="region of interest" description="Disordered" evidence="1">
    <location>
        <begin position="1"/>
        <end position="32"/>
    </location>
</feature>
<proteinExistence type="predicted"/>
<evidence type="ECO:0000256" key="1">
    <source>
        <dbReference type="SAM" id="MobiDB-lite"/>
    </source>
</evidence>
<dbReference type="RefSeq" id="XP_044544798.1">
    <property type="nucleotide sequence ID" value="XM_044699197.1"/>
</dbReference>
<dbReference type="EMBL" id="PYSW02000037">
    <property type="protein sequence ID" value="KAG2377536.1"/>
    <property type="molecule type" value="Genomic_DNA"/>
</dbReference>
<feature type="compositionally biased region" description="Polar residues" evidence="1">
    <location>
        <begin position="15"/>
        <end position="25"/>
    </location>
</feature>
<evidence type="ECO:0000313" key="2">
    <source>
        <dbReference type="EMBL" id="KAG2377536.1"/>
    </source>
</evidence>
<sequence length="314" mass="37082">MKNSAKLTIKRRVSRNTPPNHTGESSSDDVVEISPSLSGNETLHFPIRTMVKIHRNVVLQICMFDKLKEKSTLKTSLASNWFKKEHLNEFYEYLKPFLKNQIYETLQTSSVNGKMFTITELKQEMPSERTLQVVKCRTIQFTFEFRKSYSNFFLLRRNDTNEEWEREKKRMHDHEQMLMTSTTKNKRNSDPIIIDDDEEEEKPVIHHLDLDDEMLKTPPSKRPVHNLDLEPTMEDDDDNNHDESVIEEEPAPSDDGHKSKQNVENKIDEIIMYPPYKKIKESLVSWKYSLIVYFEPKEKDILELMTTGAKSKYF</sequence>
<comment type="caution">
    <text evidence="2">The sequence shown here is derived from an EMBL/GenBank/DDBJ whole genome shotgun (WGS) entry which is preliminary data.</text>
</comment>
<protein>
    <submittedName>
        <fullName evidence="2">Uncharacterized protein</fullName>
    </submittedName>
</protein>
<dbReference type="GeneID" id="68101506"/>
<name>A0AA88GI06_NAELO</name>
<dbReference type="AlphaFoldDB" id="A0AA88GI06"/>
<organism evidence="2 3">
    <name type="scientific">Naegleria lovaniensis</name>
    <name type="common">Amoeba</name>
    <dbReference type="NCBI Taxonomy" id="51637"/>
    <lineage>
        <taxon>Eukaryota</taxon>
        <taxon>Discoba</taxon>
        <taxon>Heterolobosea</taxon>
        <taxon>Tetramitia</taxon>
        <taxon>Eutetramitia</taxon>
        <taxon>Vahlkampfiidae</taxon>
        <taxon>Naegleria</taxon>
    </lineage>
</organism>
<keyword evidence="3" id="KW-1185">Reference proteome</keyword>
<dbReference type="Proteomes" id="UP000816034">
    <property type="component" value="Unassembled WGS sequence"/>
</dbReference>
<evidence type="ECO:0000313" key="3">
    <source>
        <dbReference type="Proteomes" id="UP000816034"/>
    </source>
</evidence>